<evidence type="ECO:0000313" key="2">
    <source>
        <dbReference type="Proteomes" id="UP000238701"/>
    </source>
</evidence>
<reference evidence="2" key="1">
    <citation type="submission" date="2018-02" db="EMBL/GenBank/DDBJ databases">
        <authorList>
            <person name="Hausmann B."/>
        </authorList>
    </citation>
    <scope>NUCLEOTIDE SEQUENCE [LARGE SCALE GENOMIC DNA]</scope>
    <source>
        <strain evidence="2">Peat soil MAG SbA1</strain>
    </source>
</reference>
<sequence length="69" mass="7734">MGRFDNFALLSLSGQAKTTPAAEILSEAMAPFSRHPSRFAYLIEITPTRLPQPLWDAKTWVDDVSSRLL</sequence>
<organism evidence="1 2">
    <name type="scientific">Candidatus Sulfotelmatobacter kueseliae</name>
    <dbReference type="NCBI Taxonomy" id="2042962"/>
    <lineage>
        <taxon>Bacteria</taxon>
        <taxon>Pseudomonadati</taxon>
        <taxon>Acidobacteriota</taxon>
        <taxon>Terriglobia</taxon>
        <taxon>Terriglobales</taxon>
        <taxon>Candidatus Korobacteraceae</taxon>
        <taxon>Candidatus Sulfotelmatobacter</taxon>
    </lineage>
</organism>
<proteinExistence type="predicted"/>
<gene>
    <name evidence="1" type="ORF">SBA1_590021</name>
</gene>
<name>A0A2U3L0D9_9BACT</name>
<protein>
    <submittedName>
        <fullName evidence="1">Uncharacterized protein</fullName>
    </submittedName>
</protein>
<dbReference type="EMBL" id="OMOD01000154">
    <property type="protein sequence ID" value="SPF45338.1"/>
    <property type="molecule type" value="Genomic_DNA"/>
</dbReference>
<dbReference type="AlphaFoldDB" id="A0A2U3L0D9"/>
<evidence type="ECO:0000313" key="1">
    <source>
        <dbReference type="EMBL" id="SPF45338.1"/>
    </source>
</evidence>
<dbReference type="Proteomes" id="UP000238701">
    <property type="component" value="Unassembled WGS sequence"/>
</dbReference>
<accession>A0A2U3L0D9</accession>